<dbReference type="Proteomes" id="UP000031526">
    <property type="component" value="Chromosome"/>
</dbReference>
<evidence type="ECO:0000313" key="2">
    <source>
        <dbReference type="EMBL" id="AJE39558.1"/>
    </source>
</evidence>
<keyword evidence="1" id="KW-0732">Signal</keyword>
<organism evidence="2 4">
    <name type="scientific">Streptomyces nodosus</name>
    <dbReference type="NCBI Taxonomy" id="40318"/>
    <lineage>
        <taxon>Bacteria</taxon>
        <taxon>Bacillati</taxon>
        <taxon>Actinomycetota</taxon>
        <taxon>Actinomycetes</taxon>
        <taxon>Kitasatosporales</taxon>
        <taxon>Streptomycetaceae</taxon>
        <taxon>Streptomyces</taxon>
    </lineage>
</organism>
<reference evidence="3 5" key="3">
    <citation type="submission" date="2017-09" db="EMBL/GenBank/DDBJ databases">
        <title>Streptomyces genome completion.</title>
        <authorList>
            <person name="Lee N."/>
            <person name="Cho B.-K."/>
        </authorList>
    </citation>
    <scope>NUCLEOTIDE SEQUENCE [LARGE SCALE GENOMIC DNA]</scope>
    <source>
        <strain evidence="3 5">ATCC 14899</strain>
    </source>
</reference>
<evidence type="ECO:0000313" key="4">
    <source>
        <dbReference type="Proteomes" id="UP000031526"/>
    </source>
</evidence>
<dbReference type="KEGG" id="snq:CP978_05965"/>
<feature type="chain" id="PRO_5041521531" description="Lipoprotein" evidence="1">
    <location>
        <begin position="23"/>
        <end position="90"/>
    </location>
</feature>
<evidence type="ECO:0008006" key="6">
    <source>
        <dbReference type="Google" id="ProtNLM"/>
    </source>
</evidence>
<sequence length="90" mass="9177">MRRNALVICVISVLTLVGCSNADSGGEGPPTTPDATASTLSEAARARLIAACTDALRASKGDSADGGAPECEELPAEDYLQAIKEASKQK</sequence>
<dbReference type="Proteomes" id="UP000325763">
    <property type="component" value="Chromosome"/>
</dbReference>
<dbReference type="AlphaFoldDB" id="A0A0B5D820"/>
<evidence type="ECO:0000313" key="3">
    <source>
        <dbReference type="EMBL" id="QEV38141.1"/>
    </source>
</evidence>
<proteinExistence type="predicted"/>
<dbReference type="HOGENOM" id="CLU_2439542_0_0_11"/>
<gene>
    <name evidence="3" type="ORF">CP978_05965</name>
    <name evidence="2" type="ORF">SNOD_05630</name>
</gene>
<accession>A0A0B5D820</accession>
<dbReference type="EMBL" id="CP023747">
    <property type="protein sequence ID" value="QEV38141.1"/>
    <property type="molecule type" value="Genomic_DNA"/>
</dbReference>
<name>A0A0B5D820_9ACTN</name>
<dbReference type="PROSITE" id="PS51257">
    <property type="entry name" value="PROKAR_LIPOPROTEIN"/>
    <property type="match status" value="1"/>
</dbReference>
<evidence type="ECO:0000313" key="5">
    <source>
        <dbReference type="Proteomes" id="UP000325763"/>
    </source>
</evidence>
<feature type="signal peptide" evidence="1">
    <location>
        <begin position="1"/>
        <end position="22"/>
    </location>
</feature>
<dbReference type="EMBL" id="CP009313">
    <property type="protein sequence ID" value="AJE39558.1"/>
    <property type="molecule type" value="Genomic_DNA"/>
</dbReference>
<reference evidence="2 4" key="2">
    <citation type="journal article" date="2016" name="Appl. Microbiol. Biotechnol.">
        <title>Exploiting the genome sequence of Streptomyces nodosus for enhanced antibiotic production.</title>
        <authorList>
            <person name="Sweeney P."/>
            <person name="Murphy C.D."/>
            <person name="Caffrey P."/>
        </authorList>
    </citation>
    <scope>NUCLEOTIDE SEQUENCE [LARGE SCALE GENOMIC DNA]</scope>
    <source>
        <strain evidence="2 4">ATCC 14899</strain>
    </source>
</reference>
<dbReference type="RefSeq" id="WP_043438179.1">
    <property type="nucleotide sequence ID" value="NZ_CP009313.1"/>
</dbReference>
<keyword evidence="4" id="KW-1185">Reference proteome</keyword>
<evidence type="ECO:0000256" key="1">
    <source>
        <dbReference type="SAM" id="SignalP"/>
    </source>
</evidence>
<reference evidence="4" key="1">
    <citation type="submission" date="2014-09" db="EMBL/GenBank/DDBJ databases">
        <title>Sequence of the Streptomyces nodosus genome.</title>
        <authorList>
            <person name="Sweeney P."/>
            <person name="Stephens N."/>
            <person name="Murphy C."/>
            <person name="Caffrey P."/>
        </authorList>
    </citation>
    <scope>NUCLEOTIDE SEQUENCE [LARGE SCALE GENOMIC DNA]</scope>
    <source>
        <strain evidence="4">ATCC 14899</strain>
    </source>
</reference>
<protein>
    <recommendedName>
        <fullName evidence="6">Lipoprotein</fullName>
    </recommendedName>
</protein>